<accession>A0ABT8QPP8</accession>
<dbReference type="InterPro" id="IPR003593">
    <property type="entry name" value="AAA+_ATPase"/>
</dbReference>
<keyword evidence="1" id="KW-0813">Transport</keyword>
<proteinExistence type="predicted"/>
<evidence type="ECO:0000256" key="1">
    <source>
        <dbReference type="ARBA" id="ARBA00022448"/>
    </source>
</evidence>
<dbReference type="GO" id="GO:0005524">
    <property type="term" value="F:ATP binding"/>
    <property type="evidence" value="ECO:0007669"/>
    <property type="project" value="UniProtKB-KW"/>
</dbReference>
<dbReference type="PROSITE" id="PS00211">
    <property type="entry name" value="ABC_TRANSPORTER_1"/>
    <property type="match status" value="1"/>
</dbReference>
<reference evidence="5" key="1">
    <citation type="submission" date="2022-05" db="EMBL/GenBank/DDBJ databases">
        <title>Expanded diversity of anoxic marine methylotrophy in a Black Sea sulfate reducing microorganism.</title>
        <authorList>
            <person name="Fischer P.Q."/>
            <person name="Stams A.J.M."/>
            <person name="Villanueva L."/>
            <person name="Sousa D.Z."/>
        </authorList>
    </citation>
    <scope>NUCLEOTIDE SEQUENCE</scope>
    <source>
        <strain evidence="5">P130</strain>
    </source>
</reference>
<dbReference type="Proteomes" id="UP001176021">
    <property type="component" value="Unassembled WGS sequence"/>
</dbReference>
<evidence type="ECO:0000256" key="2">
    <source>
        <dbReference type="ARBA" id="ARBA00022741"/>
    </source>
</evidence>
<dbReference type="InterPro" id="IPR017871">
    <property type="entry name" value="ABC_transporter-like_CS"/>
</dbReference>
<dbReference type="InterPro" id="IPR027417">
    <property type="entry name" value="P-loop_NTPase"/>
</dbReference>
<evidence type="ECO:0000259" key="4">
    <source>
        <dbReference type="PROSITE" id="PS50893"/>
    </source>
</evidence>
<dbReference type="SUPFAM" id="SSF52540">
    <property type="entry name" value="P-loop containing nucleoside triphosphate hydrolases"/>
    <property type="match status" value="1"/>
</dbReference>
<name>A0ABT8QPP8_9FIRM</name>
<dbReference type="InterPro" id="IPR015854">
    <property type="entry name" value="ABC_transpr_LolD-like"/>
</dbReference>
<dbReference type="PANTHER" id="PTHR24220:SF692">
    <property type="entry name" value="ABC TRANSPORTER DOMAIN-CONTAINING PROTEIN"/>
    <property type="match status" value="1"/>
</dbReference>
<gene>
    <name evidence="5" type="ORF">M8H41_10740</name>
</gene>
<dbReference type="CDD" id="cd03255">
    <property type="entry name" value="ABC_MJ0796_LolCDE_FtsE"/>
    <property type="match status" value="1"/>
</dbReference>
<evidence type="ECO:0000313" key="6">
    <source>
        <dbReference type="Proteomes" id="UP001176021"/>
    </source>
</evidence>
<keyword evidence="3 5" id="KW-0067">ATP-binding</keyword>
<dbReference type="RefSeq" id="WP_302048745.1">
    <property type="nucleotide sequence ID" value="NZ_JAMJEV010000008.1"/>
</dbReference>
<dbReference type="Gene3D" id="3.40.50.300">
    <property type="entry name" value="P-loop containing nucleotide triphosphate hydrolases"/>
    <property type="match status" value="1"/>
</dbReference>
<keyword evidence="6" id="KW-1185">Reference proteome</keyword>
<dbReference type="EMBL" id="JAMJEV010000008">
    <property type="protein sequence ID" value="MDO0823329.1"/>
    <property type="molecule type" value="Genomic_DNA"/>
</dbReference>
<dbReference type="SMART" id="SM00382">
    <property type="entry name" value="AAA"/>
    <property type="match status" value="1"/>
</dbReference>
<evidence type="ECO:0000313" key="5">
    <source>
        <dbReference type="EMBL" id="MDO0823329.1"/>
    </source>
</evidence>
<sequence>MQLKLSKVSHQYANKFGEVIIPLQDVDLSIDRGEVLTIIGPSGCGKSTLLFILGCLLKPTQGEVVIDSIPTYRLVEDELAELRSRKIGFILQQSVLLPTLTVRENVLLPLWIGPKPFNKKSAEQKVTSLLEESGLLERAKFLPHQLSGGQRRRVAIVRALVHDPELILADEPTAELDDVNRSLISTWLLELADKGKSVVIATHDPFLTGVASRVYTLNKGLLHLKAKPGKSHEALEVLA</sequence>
<dbReference type="Pfam" id="PF00005">
    <property type="entry name" value="ABC_tran"/>
    <property type="match status" value="1"/>
</dbReference>
<dbReference type="InterPro" id="IPR017911">
    <property type="entry name" value="MacB-like_ATP-bd"/>
</dbReference>
<keyword evidence="2" id="KW-0547">Nucleotide-binding</keyword>
<protein>
    <submittedName>
        <fullName evidence="5">ABC transporter ATP-binding protein</fullName>
    </submittedName>
</protein>
<feature type="domain" description="ABC transporter" evidence="4">
    <location>
        <begin position="3"/>
        <end position="239"/>
    </location>
</feature>
<evidence type="ECO:0000256" key="3">
    <source>
        <dbReference type="ARBA" id="ARBA00022840"/>
    </source>
</evidence>
<dbReference type="InterPro" id="IPR003439">
    <property type="entry name" value="ABC_transporter-like_ATP-bd"/>
</dbReference>
<dbReference type="PANTHER" id="PTHR24220">
    <property type="entry name" value="IMPORT ATP-BINDING PROTEIN"/>
    <property type="match status" value="1"/>
</dbReference>
<dbReference type="PROSITE" id="PS50893">
    <property type="entry name" value="ABC_TRANSPORTER_2"/>
    <property type="match status" value="1"/>
</dbReference>
<organism evidence="5 6">
    <name type="scientific">Desulfosporosinus nitroreducens</name>
    <dbReference type="NCBI Taxonomy" id="2018668"/>
    <lineage>
        <taxon>Bacteria</taxon>
        <taxon>Bacillati</taxon>
        <taxon>Bacillota</taxon>
        <taxon>Clostridia</taxon>
        <taxon>Eubacteriales</taxon>
        <taxon>Desulfitobacteriaceae</taxon>
        <taxon>Desulfosporosinus</taxon>
    </lineage>
</organism>
<comment type="caution">
    <text evidence="5">The sequence shown here is derived from an EMBL/GenBank/DDBJ whole genome shotgun (WGS) entry which is preliminary data.</text>
</comment>